<gene>
    <name evidence="9" type="primary">tppB</name>
    <name evidence="9" type="ORF">CleRT_07580</name>
</gene>
<dbReference type="PANTHER" id="PTHR23517">
    <property type="entry name" value="RESISTANCE PROTEIN MDTM, PUTATIVE-RELATED-RELATED"/>
    <property type="match status" value="1"/>
</dbReference>
<feature type="transmembrane region" description="Helical" evidence="8">
    <location>
        <begin position="81"/>
        <end position="98"/>
    </location>
</feature>
<evidence type="ECO:0000313" key="10">
    <source>
        <dbReference type="Proteomes" id="UP000063965"/>
    </source>
</evidence>
<dbReference type="InterPro" id="IPR018456">
    <property type="entry name" value="PTR2_symporter_CS"/>
</dbReference>
<keyword evidence="5" id="KW-0653">Protein transport</keyword>
<reference evidence="9 10" key="1">
    <citation type="journal article" date="2015" name="Genome Biol. Evol.">
        <title>Distinctive Genome Reduction Rates Revealed by Genomic Analyses of Two Coxiella-Like Endosymbionts in Ticks.</title>
        <authorList>
            <person name="Gottlieb Y."/>
            <person name="Lalzar I."/>
            <person name="Klasson L."/>
        </authorList>
    </citation>
    <scope>NUCLEOTIDE SEQUENCE [LARGE SCALE GENOMIC DNA]</scope>
    <source>
        <strain evidence="9 10">CRt</strain>
    </source>
</reference>
<feature type="transmembrane region" description="Helical" evidence="8">
    <location>
        <begin position="104"/>
        <end position="121"/>
    </location>
</feature>
<dbReference type="InterPro" id="IPR036259">
    <property type="entry name" value="MFS_trans_sf"/>
</dbReference>
<feature type="transmembrane region" description="Helical" evidence="8">
    <location>
        <begin position="12"/>
        <end position="39"/>
    </location>
</feature>
<feature type="transmembrane region" description="Helical" evidence="8">
    <location>
        <begin position="304"/>
        <end position="330"/>
    </location>
</feature>
<feature type="transmembrane region" description="Helical" evidence="8">
    <location>
        <begin position="412"/>
        <end position="433"/>
    </location>
</feature>
<keyword evidence="5" id="KW-0571">Peptide transport</keyword>
<keyword evidence="2" id="KW-0813">Transport</keyword>
<feature type="transmembrane region" description="Helical" evidence="8">
    <location>
        <begin position="166"/>
        <end position="189"/>
    </location>
</feature>
<organism evidence="9 10">
    <name type="scientific">Candidatus Coxiella mudrowiae</name>
    <dbReference type="NCBI Taxonomy" id="2054173"/>
    <lineage>
        <taxon>Bacteria</taxon>
        <taxon>Pseudomonadati</taxon>
        <taxon>Pseudomonadota</taxon>
        <taxon>Gammaproteobacteria</taxon>
        <taxon>Legionellales</taxon>
        <taxon>Coxiellaceae</taxon>
        <taxon>Coxiella</taxon>
    </lineage>
</organism>
<dbReference type="PANTHER" id="PTHR23517:SF15">
    <property type="entry name" value="PROTON-DEPENDENT OLIGOPEPTIDE FAMILY TRANSPORT PROTEIN"/>
    <property type="match status" value="1"/>
</dbReference>
<feature type="transmembrane region" description="Helical" evidence="8">
    <location>
        <begin position="142"/>
        <end position="160"/>
    </location>
</feature>
<feature type="transmembrane region" description="Helical" evidence="8">
    <location>
        <begin position="265"/>
        <end position="284"/>
    </location>
</feature>
<proteinExistence type="predicted"/>
<feature type="transmembrane region" description="Helical" evidence="8">
    <location>
        <begin position="210"/>
        <end position="229"/>
    </location>
</feature>
<dbReference type="InterPro" id="IPR050171">
    <property type="entry name" value="MFS_Transporters"/>
</dbReference>
<feature type="transmembrane region" description="Helical" evidence="8">
    <location>
        <begin position="235"/>
        <end position="253"/>
    </location>
</feature>
<name>A0ABN4HQQ4_9COXI</name>
<evidence type="ECO:0000256" key="2">
    <source>
        <dbReference type="ARBA" id="ARBA00022448"/>
    </source>
</evidence>
<keyword evidence="10" id="KW-1185">Reference proteome</keyword>
<feature type="transmembrane region" description="Helical" evidence="8">
    <location>
        <begin position="342"/>
        <end position="366"/>
    </location>
</feature>
<dbReference type="InterPro" id="IPR000109">
    <property type="entry name" value="POT_fam"/>
</dbReference>
<evidence type="ECO:0000313" key="9">
    <source>
        <dbReference type="EMBL" id="AKQ33574.1"/>
    </source>
</evidence>
<dbReference type="Gene3D" id="1.20.1250.20">
    <property type="entry name" value="MFS general substrate transporter like domains"/>
    <property type="match status" value="1"/>
</dbReference>
<evidence type="ECO:0000256" key="5">
    <source>
        <dbReference type="ARBA" id="ARBA00022856"/>
    </source>
</evidence>
<keyword evidence="3" id="KW-1003">Cell membrane</keyword>
<feature type="transmembrane region" description="Helical" evidence="8">
    <location>
        <begin position="453"/>
        <end position="475"/>
    </location>
</feature>
<dbReference type="EMBL" id="CP011126">
    <property type="protein sequence ID" value="AKQ33574.1"/>
    <property type="molecule type" value="Genomic_DNA"/>
</dbReference>
<feature type="transmembrane region" description="Helical" evidence="8">
    <location>
        <begin position="378"/>
        <end position="400"/>
    </location>
</feature>
<dbReference type="Proteomes" id="UP000063965">
    <property type="component" value="Chromosome"/>
</dbReference>
<keyword evidence="7 8" id="KW-0472">Membrane</keyword>
<evidence type="ECO:0000256" key="7">
    <source>
        <dbReference type="ARBA" id="ARBA00023136"/>
    </source>
</evidence>
<evidence type="ECO:0000256" key="4">
    <source>
        <dbReference type="ARBA" id="ARBA00022692"/>
    </source>
</evidence>
<dbReference type="NCBIfam" id="TIGR00924">
    <property type="entry name" value="yjdL_sub1_fam"/>
    <property type="match status" value="1"/>
</dbReference>
<evidence type="ECO:0000256" key="3">
    <source>
        <dbReference type="ARBA" id="ARBA00022475"/>
    </source>
</evidence>
<keyword evidence="4 8" id="KW-0812">Transmembrane</keyword>
<dbReference type="SUPFAM" id="SSF103473">
    <property type="entry name" value="MFS general substrate transporter"/>
    <property type="match status" value="1"/>
</dbReference>
<dbReference type="InterPro" id="IPR005279">
    <property type="entry name" value="Dipep/tripep_permease"/>
</dbReference>
<feature type="transmembrane region" description="Helical" evidence="8">
    <location>
        <begin position="51"/>
        <end position="69"/>
    </location>
</feature>
<sequence>MSVRSLTAQPKPFYLIFFIEIWERFGFYGVQALLVLYMVQRLGYQDSHADFLFAAFSALVFLLPCLGGYIGDKVLGTKRTILLGAVVLALGYLLLSLPEISSHHLALPLAFIAVGVGLFKANPSSLLSKVYEETPHNLDSGFTLYYMAINIGAAISMNLTPILNKIFGWHVAFSVCCAGIILAILNFLFMRKTIVGVGSNPDQKPMRWDYFSYVLLGTVGLIVGSNFLLNHYQMVSWLLLGGTITLLFSYMTLIAKAAPEERKGMFLFIILFTQGVVFFVLYFQMPTSLSLFALRNVHHSILGIPIQAAQFQMLNSFWVMAMSPVMAWFYQGWHKHNRDLSLPAKFSLGTLLAGLAFLCLSLGSLFNHHGVISGMWLVFSYWLQSTGELLVSALGLSLAARYVPQRFMGFTMGLWFLCASIASIIAGKVASIASIPANISKDPYLSLPIYNHLFIKIGLTTVAISLAMFTLVPLLKKLTGNDRQVSGEQVADSLSENQLAELVNNKA</sequence>
<dbReference type="RefSeq" id="WP_048875170.1">
    <property type="nucleotide sequence ID" value="NZ_CP011126.1"/>
</dbReference>
<accession>A0ABN4HQQ4</accession>
<dbReference type="CDD" id="cd17346">
    <property type="entry name" value="MFS_DtpA_like"/>
    <property type="match status" value="1"/>
</dbReference>
<comment type="subcellular location">
    <subcellularLocation>
        <location evidence="1">Cell membrane</location>
        <topology evidence="1">Multi-pass membrane protein</topology>
    </subcellularLocation>
</comment>
<keyword evidence="6 8" id="KW-1133">Transmembrane helix</keyword>
<evidence type="ECO:0000256" key="1">
    <source>
        <dbReference type="ARBA" id="ARBA00004651"/>
    </source>
</evidence>
<dbReference type="Pfam" id="PF00854">
    <property type="entry name" value="PTR2"/>
    <property type="match status" value="1"/>
</dbReference>
<dbReference type="PROSITE" id="PS01022">
    <property type="entry name" value="PTR2_1"/>
    <property type="match status" value="1"/>
</dbReference>
<protein>
    <submittedName>
        <fullName evidence="9">Di-/tripeptide transporter</fullName>
    </submittedName>
</protein>
<evidence type="ECO:0000256" key="8">
    <source>
        <dbReference type="SAM" id="Phobius"/>
    </source>
</evidence>
<evidence type="ECO:0000256" key="6">
    <source>
        <dbReference type="ARBA" id="ARBA00022989"/>
    </source>
</evidence>